<feature type="compositionally biased region" description="Acidic residues" evidence="1">
    <location>
        <begin position="104"/>
        <end position="119"/>
    </location>
</feature>
<protein>
    <submittedName>
        <fullName evidence="2">Uncharacterized protein</fullName>
    </submittedName>
</protein>
<feature type="region of interest" description="Disordered" evidence="1">
    <location>
        <begin position="28"/>
        <end position="54"/>
    </location>
</feature>
<evidence type="ECO:0000313" key="3">
    <source>
        <dbReference type="Proteomes" id="UP001341281"/>
    </source>
</evidence>
<organism evidence="2 3">
    <name type="scientific">Paspalum notatum var. saurae</name>
    <dbReference type="NCBI Taxonomy" id="547442"/>
    <lineage>
        <taxon>Eukaryota</taxon>
        <taxon>Viridiplantae</taxon>
        <taxon>Streptophyta</taxon>
        <taxon>Embryophyta</taxon>
        <taxon>Tracheophyta</taxon>
        <taxon>Spermatophyta</taxon>
        <taxon>Magnoliopsida</taxon>
        <taxon>Liliopsida</taxon>
        <taxon>Poales</taxon>
        <taxon>Poaceae</taxon>
        <taxon>PACMAD clade</taxon>
        <taxon>Panicoideae</taxon>
        <taxon>Andropogonodae</taxon>
        <taxon>Paspaleae</taxon>
        <taxon>Paspalinae</taxon>
        <taxon>Paspalum</taxon>
    </lineage>
</organism>
<keyword evidence="3" id="KW-1185">Reference proteome</keyword>
<dbReference type="AlphaFoldDB" id="A0AAQ3U981"/>
<name>A0AAQ3U981_PASNO</name>
<proteinExistence type="predicted"/>
<feature type="region of interest" description="Disordered" evidence="1">
    <location>
        <begin position="73"/>
        <end position="119"/>
    </location>
</feature>
<feature type="compositionally biased region" description="Polar residues" evidence="1">
    <location>
        <begin position="73"/>
        <end position="90"/>
    </location>
</feature>
<reference evidence="2 3" key="1">
    <citation type="submission" date="2024-02" db="EMBL/GenBank/DDBJ databases">
        <title>High-quality chromosome-scale genome assembly of Pensacola bahiagrass (Paspalum notatum Flugge var. saurae).</title>
        <authorList>
            <person name="Vega J.M."/>
            <person name="Podio M."/>
            <person name="Orjuela J."/>
            <person name="Siena L.A."/>
            <person name="Pessino S.C."/>
            <person name="Combes M.C."/>
            <person name="Mariac C."/>
            <person name="Albertini E."/>
            <person name="Pupilli F."/>
            <person name="Ortiz J.P.A."/>
            <person name="Leblanc O."/>
        </authorList>
    </citation>
    <scope>NUCLEOTIDE SEQUENCE [LARGE SCALE GENOMIC DNA]</scope>
    <source>
        <strain evidence="2">R1</strain>
        <tissue evidence="2">Leaf</tissue>
    </source>
</reference>
<evidence type="ECO:0000313" key="2">
    <source>
        <dbReference type="EMBL" id="WVZ86242.1"/>
    </source>
</evidence>
<accession>A0AAQ3U981</accession>
<dbReference type="Proteomes" id="UP001341281">
    <property type="component" value="Chromosome 07"/>
</dbReference>
<evidence type="ECO:0000256" key="1">
    <source>
        <dbReference type="SAM" id="MobiDB-lite"/>
    </source>
</evidence>
<dbReference type="EMBL" id="CP144751">
    <property type="protein sequence ID" value="WVZ86242.1"/>
    <property type="molecule type" value="Genomic_DNA"/>
</dbReference>
<feature type="compositionally biased region" description="Polar residues" evidence="1">
    <location>
        <begin position="32"/>
        <end position="43"/>
    </location>
</feature>
<gene>
    <name evidence="2" type="ORF">U9M48_033055</name>
</gene>
<sequence length="119" mass="13309">MGFALLRAVAAPYGAPSLQLPRCLTGARRNAPTGQQQQVTSLSMPKLQPGHPPSVREYAQRLKDNVKLAQRHLNATSTHSGIESLPTTSPRFWKTRRMTTTPTTDEDELNDDYSYDGWR</sequence>